<proteinExistence type="predicted"/>
<organism evidence="1 2">
    <name type="scientific">Prorocentrum cordatum</name>
    <dbReference type="NCBI Taxonomy" id="2364126"/>
    <lineage>
        <taxon>Eukaryota</taxon>
        <taxon>Sar</taxon>
        <taxon>Alveolata</taxon>
        <taxon>Dinophyceae</taxon>
        <taxon>Prorocentrales</taxon>
        <taxon>Prorocentraceae</taxon>
        <taxon>Prorocentrum</taxon>
    </lineage>
</organism>
<feature type="non-terminal residue" evidence="1">
    <location>
        <position position="52"/>
    </location>
</feature>
<comment type="caution">
    <text evidence="1">The sequence shown here is derived from an EMBL/GenBank/DDBJ whole genome shotgun (WGS) entry which is preliminary data.</text>
</comment>
<gene>
    <name evidence="1" type="ORF">PCOR1329_LOCUS26856</name>
</gene>
<reference evidence="1" key="1">
    <citation type="submission" date="2023-10" db="EMBL/GenBank/DDBJ databases">
        <authorList>
            <person name="Chen Y."/>
            <person name="Shah S."/>
            <person name="Dougan E. K."/>
            <person name="Thang M."/>
            <person name="Chan C."/>
        </authorList>
    </citation>
    <scope>NUCLEOTIDE SEQUENCE [LARGE SCALE GENOMIC DNA]</scope>
</reference>
<evidence type="ECO:0000313" key="2">
    <source>
        <dbReference type="Proteomes" id="UP001189429"/>
    </source>
</evidence>
<sequence length="52" mass="5994">YGDSYLVLKDVRLRCTMSPEDSANLPAKRLAVPDYYAHVLMEYSDKDQRGKN</sequence>
<protein>
    <submittedName>
        <fullName evidence="1">Uncharacterized protein</fullName>
    </submittedName>
</protein>
<name>A0ABN9S7B8_9DINO</name>
<feature type="non-terminal residue" evidence="1">
    <location>
        <position position="1"/>
    </location>
</feature>
<dbReference type="Proteomes" id="UP001189429">
    <property type="component" value="Unassembled WGS sequence"/>
</dbReference>
<dbReference type="EMBL" id="CAUYUJ010009618">
    <property type="protein sequence ID" value="CAK0827268.1"/>
    <property type="molecule type" value="Genomic_DNA"/>
</dbReference>
<accession>A0ABN9S7B8</accession>
<evidence type="ECO:0000313" key="1">
    <source>
        <dbReference type="EMBL" id="CAK0827268.1"/>
    </source>
</evidence>
<keyword evidence="2" id="KW-1185">Reference proteome</keyword>